<evidence type="ECO:0000313" key="2">
    <source>
        <dbReference type="Proteomes" id="UP000281391"/>
    </source>
</evidence>
<organism evidence="1 2">
    <name type="scientific">Serratia odorifera</name>
    <dbReference type="NCBI Taxonomy" id="618"/>
    <lineage>
        <taxon>Bacteria</taxon>
        <taxon>Pseudomonadati</taxon>
        <taxon>Pseudomonadota</taxon>
        <taxon>Gammaproteobacteria</taxon>
        <taxon>Enterobacterales</taxon>
        <taxon>Yersiniaceae</taxon>
        <taxon>Serratia</taxon>
    </lineage>
</organism>
<dbReference type="AlphaFoldDB" id="A0A3S4F1H2"/>
<sequence length="84" mass="9145">MAQRTGLEPVGTRPRTVRRAGLRRVDGPGTRYLVGHQLAGSAIGLRGTLWGRFSYDLFAGVPVYKPDHFVTSSVTSGFSLNLEI</sequence>
<reference evidence="1 2" key="1">
    <citation type="submission" date="2018-12" db="EMBL/GenBank/DDBJ databases">
        <authorList>
            <consortium name="Pathogen Informatics"/>
        </authorList>
    </citation>
    <scope>NUCLEOTIDE SEQUENCE [LARGE SCALE GENOMIC DNA]</scope>
    <source>
        <strain evidence="1 2">NCTC11214</strain>
    </source>
</reference>
<gene>
    <name evidence="1" type="ORF">NCTC11214_04572</name>
</gene>
<dbReference type="Proteomes" id="UP000281391">
    <property type="component" value="Chromosome"/>
</dbReference>
<evidence type="ECO:0000313" key="1">
    <source>
        <dbReference type="EMBL" id="VDZ63651.1"/>
    </source>
</evidence>
<name>A0A3S4F1H2_SEROD</name>
<proteinExistence type="predicted"/>
<evidence type="ECO:0008006" key="3">
    <source>
        <dbReference type="Google" id="ProtNLM"/>
    </source>
</evidence>
<dbReference type="KEGG" id="sof:NCTC11214_04572"/>
<accession>A0A3S4F1H2</accession>
<dbReference type="EMBL" id="LR134117">
    <property type="protein sequence ID" value="VDZ63651.1"/>
    <property type="molecule type" value="Genomic_DNA"/>
</dbReference>
<protein>
    <recommendedName>
        <fullName evidence="3">Haemolysin activator HlyB C-terminal domain-containing protein</fullName>
    </recommendedName>
</protein>